<dbReference type="PANTHER" id="PTHR43047:SF72">
    <property type="entry name" value="OSMOSENSING HISTIDINE PROTEIN KINASE SLN1"/>
    <property type="match status" value="1"/>
</dbReference>
<evidence type="ECO:0000256" key="7">
    <source>
        <dbReference type="SAM" id="MobiDB-lite"/>
    </source>
</evidence>
<dbReference type="GO" id="GO:0009927">
    <property type="term" value="F:histidine phosphotransfer kinase activity"/>
    <property type="evidence" value="ECO:0007669"/>
    <property type="project" value="TreeGrafter"/>
</dbReference>
<organism evidence="10 11">
    <name type="scientific">Coprinopsis marcescibilis</name>
    <name type="common">Agaric fungus</name>
    <name type="synonym">Psathyrella marcescibilis</name>
    <dbReference type="NCBI Taxonomy" id="230819"/>
    <lineage>
        <taxon>Eukaryota</taxon>
        <taxon>Fungi</taxon>
        <taxon>Dikarya</taxon>
        <taxon>Basidiomycota</taxon>
        <taxon>Agaricomycotina</taxon>
        <taxon>Agaricomycetes</taxon>
        <taxon>Agaricomycetidae</taxon>
        <taxon>Agaricales</taxon>
        <taxon>Agaricineae</taxon>
        <taxon>Psathyrellaceae</taxon>
        <taxon>Coprinopsis</taxon>
    </lineage>
</organism>
<dbReference type="Pfam" id="PF01590">
    <property type="entry name" value="GAF"/>
    <property type="match status" value="1"/>
</dbReference>
<dbReference type="STRING" id="230819.A0A5C3L2E8"/>
<feature type="compositionally biased region" description="Polar residues" evidence="7">
    <location>
        <begin position="77"/>
        <end position="88"/>
    </location>
</feature>
<dbReference type="InterPro" id="IPR036890">
    <property type="entry name" value="HATPase_C_sf"/>
</dbReference>
<feature type="domain" description="Response regulatory" evidence="9">
    <location>
        <begin position="1430"/>
        <end position="1556"/>
    </location>
</feature>
<dbReference type="Proteomes" id="UP000307440">
    <property type="component" value="Unassembled WGS sequence"/>
</dbReference>
<feature type="domain" description="Histidine kinase" evidence="8">
    <location>
        <begin position="902"/>
        <end position="1161"/>
    </location>
</feature>
<evidence type="ECO:0000259" key="8">
    <source>
        <dbReference type="PROSITE" id="PS50109"/>
    </source>
</evidence>
<feature type="compositionally biased region" description="Low complexity" evidence="7">
    <location>
        <begin position="382"/>
        <end position="395"/>
    </location>
</feature>
<evidence type="ECO:0000256" key="4">
    <source>
        <dbReference type="ARBA" id="ARBA00022679"/>
    </source>
</evidence>
<dbReference type="OrthoDB" id="21225at2759"/>
<evidence type="ECO:0000256" key="2">
    <source>
        <dbReference type="ARBA" id="ARBA00012438"/>
    </source>
</evidence>
<dbReference type="InterPro" id="IPR003018">
    <property type="entry name" value="GAF"/>
</dbReference>
<sequence length="1559" mass="170944">MLVSSESRQPLADIALDSEGRSLIPSATPVSPPKLCDLEDDLGSLRSSLSSRHSFGRLHRPSTAPSQMKAAMLPSGPCQTVSLPSSPYQEIPPQTGKDKDSDRLLQINGSPYVHDDPPPLGNSTLVGSDSFKTSQPSSSSHETQSITPEQGYDWATFISAYAQGQWDPHKPPNQPRSFYNFRSETPSVKQNVHASSLDTQLRVPVVNIEAAEPQKPRQSGTHRNATQQDYFGSTITASPNSFYSLKPEMLIKLPVSAHRSRNSFSSISSLASTSGSTLSNADIQTTVAAMRWAASRVDISPLALPSPEHELVDPMRGIVTTVPGSHPVGEADSVDTVVTPGGSRRSRLPSFWQGTVDVDAKDLRLKLRPRRKSLLRMSTKASSSEGTPGTSPTSSLAEPTSQISILAAQPPPPPASVPILDKRETNGTADYFGDYHTKISDYNPPLVADRLVDVQVTASDPMPGRVAGSLTVPALPRRICLTRQSSSPLPINSFVAPENRGGRYSSDSVKAIKTGRAAKEEQMFAELGYLAPPNPPDELERRRALYKFNIWNTDPDVNFDRIAHLAKLVFNTKGVFVSLIDGNEQWFKSEWGVKSPSCPRMHSLDGHAILQQGDEPMMVLDTHLDWRFANNPLVTDSPHIRFYAGAPLRTQDGFNIGTLALIDDVPREDFSPRQRHTLKEFAAIAMREMELWRDKIQLRIRDRIQDSMERFSRECLEIDTDLPSDSHKEGTPITGTSMDRVYDRAAKLVQRTLDVEGVIVMDVTHCEVLETMGAEGNVTVVLHHGGAVRGMETQTLLSEDHHSLNNFFARYPEGKIVEGILPSCFRQFMPTHIRYALIVPIFNVDKRPFALICAYNTNVHSKRFLEGHELSYLRAIGVIILSAVLKRRMMLADKAKGLFISNISHELRTPLHGILAAAELLSESHLNHSQMSFIQTVQACGTSLVETVNHVLDFTKLSGNSKSGGVDNVIIPTTSDLAQLIEEAVDGSWIGHKARTAILSDSGIGSVYSPPSGDSNGGQQHQGHVETVLDIGYREQGWLLKFEKGGIRRVLMNLFGNSLKFTTDGYVLVRLRLLPSLPSDPPNKTRLELAIEDTGKGISQNFLKNQLFHPFSQENPLQTGTGLGLAIVSSIVTSENVDGKVDVWSEEGVGTDIRVVFPAEIAVDDVRQPEAAQEVQPLKQDHDGTLPTVTMLGFESTHKGVQLLKRVLSTYIHDWWGLELLEGPGLGDIVILNEHIAPVQEATSRRDISRPYVILWAARGNPTVLSVATEYERIGGFCRILYKPSGPSKLRAILKLCMHAIKIGRYRDLSPLPAVLHPASSMSVDGDVSHGGFVLRRNSDQSDTYGLNNARRPPIPRSTTAYPSTLRHQLRLSTISSSRENSQENIVQATSPTNGIQEHEHSLPIVPVGLGGSLLQSAIQTNASTNKKVKVLVVEDNTILRNLLAKWLNKKGYEFEEAVDGQAGVTAFEKNGPFDVALIDLSMPVLDGVAATYQIRRVESMRSESALGAAPPTKILALTGMSSIEDKRRAFEAGVDGYLVKPVAFKTLDETFLKLGISS</sequence>
<dbReference type="Pfam" id="PF02518">
    <property type="entry name" value="HATPase_c"/>
    <property type="match status" value="1"/>
</dbReference>
<dbReference type="InterPro" id="IPR029016">
    <property type="entry name" value="GAF-like_dom_sf"/>
</dbReference>
<evidence type="ECO:0000313" key="11">
    <source>
        <dbReference type="Proteomes" id="UP000307440"/>
    </source>
</evidence>
<feature type="modified residue" description="4-aspartylphosphate" evidence="6">
    <location>
        <position position="1480"/>
    </location>
</feature>
<proteinExistence type="predicted"/>
<dbReference type="InterPro" id="IPR001789">
    <property type="entry name" value="Sig_transdc_resp-reg_receiver"/>
</dbReference>
<dbReference type="SUPFAM" id="SSF55781">
    <property type="entry name" value="GAF domain-like"/>
    <property type="match status" value="1"/>
</dbReference>
<protein>
    <recommendedName>
        <fullName evidence="2">histidine kinase</fullName>
        <ecNumber evidence="2">2.7.13.3</ecNumber>
    </recommendedName>
</protein>
<dbReference type="GO" id="GO:0000155">
    <property type="term" value="F:phosphorelay sensor kinase activity"/>
    <property type="evidence" value="ECO:0007669"/>
    <property type="project" value="InterPro"/>
</dbReference>
<dbReference type="Pfam" id="PF00512">
    <property type="entry name" value="HisKA"/>
    <property type="match status" value="1"/>
</dbReference>
<keyword evidence="11" id="KW-1185">Reference proteome</keyword>
<dbReference type="InterPro" id="IPR005467">
    <property type="entry name" value="His_kinase_dom"/>
</dbReference>
<dbReference type="CDD" id="cd17546">
    <property type="entry name" value="REC_hyHK_CKI1_RcsC-like"/>
    <property type="match status" value="1"/>
</dbReference>
<dbReference type="SUPFAM" id="SSF52172">
    <property type="entry name" value="CheY-like"/>
    <property type="match status" value="1"/>
</dbReference>
<evidence type="ECO:0000313" key="10">
    <source>
        <dbReference type="EMBL" id="TFK27164.1"/>
    </source>
</evidence>
<dbReference type="InterPro" id="IPR011006">
    <property type="entry name" value="CheY-like_superfamily"/>
</dbReference>
<dbReference type="EC" id="2.7.13.3" evidence="2"/>
<dbReference type="FunFam" id="1.10.287.130:FF:000023">
    <property type="entry name" value="Sensor histidine kinase/response regulator, putative"/>
    <property type="match status" value="1"/>
</dbReference>
<evidence type="ECO:0000256" key="1">
    <source>
        <dbReference type="ARBA" id="ARBA00000085"/>
    </source>
</evidence>
<dbReference type="SMART" id="SM00065">
    <property type="entry name" value="GAF"/>
    <property type="match status" value="2"/>
</dbReference>
<dbReference type="Gene3D" id="3.40.50.2300">
    <property type="match status" value="1"/>
</dbReference>
<dbReference type="SMART" id="SM00448">
    <property type="entry name" value="REC"/>
    <property type="match status" value="1"/>
</dbReference>
<feature type="region of interest" description="Disordered" evidence="7">
    <location>
        <begin position="323"/>
        <end position="342"/>
    </location>
</feature>
<comment type="catalytic activity">
    <reaction evidence="1">
        <text>ATP + protein L-histidine = ADP + protein N-phospho-L-histidine.</text>
        <dbReference type="EC" id="2.7.13.3"/>
    </reaction>
</comment>
<dbReference type="SUPFAM" id="SSF55874">
    <property type="entry name" value="ATPase domain of HSP90 chaperone/DNA topoisomerase II/histidine kinase"/>
    <property type="match status" value="1"/>
</dbReference>
<feature type="region of interest" description="Disordered" evidence="7">
    <location>
        <begin position="1"/>
        <end position="147"/>
    </location>
</feature>
<keyword evidence="4" id="KW-0808">Transferase</keyword>
<dbReference type="PANTHER" id="PTHR43047">
    <property type="entry name" value="TWO-COMPONENT HISTIDINE PROTEIN KINASE"/>
    <property type="match status" value="1"/>
</dbReference>
<reference evidence="10 11" key="1">
    <citation type="journal article" date="2019" name="Nat. Ecol. Evol.">
        <title>Megaphylogeny resolves global patterns of mushroom evolution.</title>
        <authorList>
            <person name="Varga T."/>
            <person name="Krizsan K."/>
            <person name="Foldi C."/>
            <person name="Dima B."/>
            <person name="Sanchez-Garcia M."/>
            <person name="Sanchez-Ramirez S."/>
            <person name="Szollosi G.J."/>
            <person name="Szarkandi J.G."/>
            <person name="Papp V."/>
            <person name="Albert L."/>
            <person name="Andreopoulos W."/>
            <person name="Angelini C."/>
            <person name="Antonin V."/>
            <person name="Barry K.W."/>
            <person name="Bougher N.L."/>
            <person name="Buchanan P."/>
            <person name="Buyck B."/>
            <person name="Bense V."/>
            <person name="Catcheside P."/>
            <person name="Chovatia M."/>
            <person name="Cooper J."/>
            <person name="Damon W."/>
            <person name="Desjardin D."/>
            <person name="Finy P."/>
            <person name="Geml J."/>
            <person name="Haridas S."/>
            <person name="Hughes K."/>
            <person name="Justo A."/>
            <person name="Karasinski D."/>
            <person name="Kautmanova I."/>
            <person name="Kiss B."/>
            <person name="Kocsube S."/>
            <person name="Kotiranta H."/>
            <person name="LaButti K.M."/>
            <person name="Lechner B.E."/>
            <person name="Liimatainen K."/>
            <person name="Lipzen A."/>
            <person name="Lukacs Z."/>
            <person name="Mihaltcheva S."/>
            <person name="Morgado L.N."/>
            <person name="Niskanen T."/>
            <person name="Noordeloos M.E."/>
            <person name="Ohm R.A."/>
            <person name="Ortiz-Santana B."/>
            <person name="Ovrebo C."/>
            <person name="Racz N."/>
            <person name="Riley R."/>
            <person name="Savchenko A."/>
            <person name="Shiryaev A."/>
            <person name="Soop K."/>
            <person name="Spirin V."/>
            <person name="Szebenyi C."/>
            <person name="Tomsovsky M."/>
            <person name="Tulloss R.E."/>
            <person name="Uehling J."/>
            <person name="Grigoriev I.V."/>
            <person name="Vagvolgyi C."/>
            <person name="Papp T."/>
            <person name="Martin F.M."/>
            <person name="Miettinen O."/>
            <person name="Hibbett D.S."/>
            <person name="Nagy L.G."/>
        </authorList>
    </citation>
    <scope>NUCLEOTIDE SEQUENCE [LARGE SCALE GENOMIC DNA]</scope>
    <source>
        <strain evidence="10 11">CBS 121175</strain>
    </source>
</reference>
<dbReference type="Gene3D" id="3.30.565.10">
    <property type="entry name" value="Histidine kinase-like ATPase, C-terminal domain"/>
    <property type="match status" value="1"/>
</dbReference>
<dbReference type="InterPro" id="IPR036097">
    <property type="entry name" value="HisK_dim/P_sf"/>
</dbReference>
<dbReference type="GO" id="GO:0005886">
    <property type="term" value="C:plasma membrane"/>
    <property type="evidence" value="ECO:0007669"/>
    <property type="project" value="TreeGrafter"/>
</dbReference>
<evidence type="ECO:0000256" key="5">
    <source>
        <dbReference type="ARBA" id="ARBA00022777"/>
    </source>
</evidence>
<dbReference type="InterPro" id="IPR003594">
    <property type="entry name" value="HATPase_dom"/>
</dbReference>
<dbReference type="Pfam" id="PF00072">
    <property type="entry name" value="Response_reg"/>
    <property type="match status" value="1"/>
</dbReference>
<feature type="compositionally biased region" description="Low complexity" evidence="7">
    <location>
        <begin position="133"/>
        <end position="147"/>
    </location>
</feature>
<name>A0A5C3L2E8_COPMA</name>
<evidence type="ECO:0000259" key="9">
    <source>
        <dbReference type="PROSITE" id="PS50110"/>
    </source>
</evidence>
<gene>
    <name evidence="10" type="ORF">FA15DRAFT_666663</name>
</gene>
<feature type="region of interest" description="Disordered" evidence="7">
    <location>
        <begin position="371"/>
        <end position="400"/>
    </location>
</feature>
<dbReference type="EMBL" id="ML210167">
    <property type="protein sequence ID" value="TFK27164.1"/>
    <property type="molecule type" value="Genomic_DNA"/>
</dbReference>
<dbReference type="SUPFAM" id="SSF47384">
    <property type="entry name" value="Homodimeric domain of signal transducing histidine kinase"/>
    <property type="match status" value="1"/>
</dbReference>
<evidence type="ECO:0000256" key="3">
    <source>
        <dbReference type="ARBA" id="ARBA00022553"/>
    </source>
</evidence>
<dbReference type="InterPro" id="IPR003661">
    <property type="entry name" value="HisK_dim/P_dom"/>
</dbReference>
<accession>A0A5C3L2E8</accession>
<keyword evidence="5" id="KW-0418">Kinase</keyword>
<dbReference type="PROSITE" id="PS50109">
    <property type="entry name" value="HIS_KIN"/>
    <property type="match status" value="1"/>
</dbReference>
<evidence type="ECO:0000256" key="6">
    <source>
        <dbReference type="PROSITE-ProRule" id="PRU00169"/>
    </source>
</evidence>
<dbReference type="InterPro" id="IPR004358">
    <property type="entry name" value="Sig_transdc_His_kin-like_C"/>
</dbReference>
<dbReference type="PRINTS" id="PR00344">
    <property type="entry name" value="BCTRLSENSOR"/>
</dbReference>
<dbReference type="SMART" id="SM00387">
    <property type="entry name" value="HATPase_c"/>
    <property type="match status" value="1"/>
</dbReference>
<dbReference type="PROSITE" id="PS50110">
    <property type="entry name" value="RESPONSE_REGULATORY"/>
    <property type="match status" value="1"/>
</dbReference>
<dbReference type="CDD" id="cd00082">
    <property type="entry name" value="HisKA"/>
    <property type="match status" value="1"/>
</dbReference>
<feature type="compositionally biased region" description="Low complexity" evidence="7">
    <location>
        <begin position="44"/>
        <end position="53"/>
    </location>
</feature>
<dbReference type="Gene3D" id="1.10.287.130">
    <property type="match status" value="1"/>
</dbReference>
<keyword evidence="3 6" id="KW-0597">Phosphoprotein</keyword>
<dbReference type="SMART" id="SM00388">
    <property type="entry name" value="HisKA"/>
    <property type="match status" value="1"/>
</dbReference>
<dbReference type="Gene3D" id="3.30.450.40">
    <property type="match status" value="1"/>
</dbReference>
<feature type="compositionally biased region" description="Polar residues" evidence="7">
    <location>
        <begin position="121"/>
        <end position="132"/>
    </location>
</feature>
<feature type="region of interest" description="Disordered" evidence="7">
    <location>
        <begin position="1341"/>
        <end position="1361"/>
    </location>
</feature>